<name>A0A158L5V4_9BURK</name>
<evidence type="ECO:0000313" key="2">
    <source>
        <dbReference type="Proteomes" id="UP000055019"/>
    </source>
</evidence>
<accession>A0A158L5V4</accession>
<comment type="caution">
    <text evidence="1">The sequence shown here is derived from an EMBL/GenBank/DDBJ whole genome shotgun (WGS) entry which is preliminary data.</text>
</comment>
<gene>
    <name evidence="1" type="ORF">AWB74_08689</name>
</gene>
<dbReference type="EMBL" id="FCOM02000160">
    <property type="protein sequence ID" value="SAL88698.1"/>
    <property type="molecule type" value="Genomic_DNA"/>
</dbReference>
<sequence length="133" mass="14899">MLRVVRVQMREEASVGRHHVDLMAGLQGIEREVREAPAAHALDADAQFAVAIVVGHAHADRIRAARFLAVEVRLERHELALREAKRVAQGRRHVERNGDGVGGFGTHVADTQRMELRSRHDVDDMKSVQYGLK</sequence>
<organism evidence="1 2">
    <name type="scientific">Caballeronia arvi</name>
    <dbReference type="NCBI Taxonomy" id="1777135"/>
    <lineage>
        <taxon>Bacteria</taxon>
        <taxon>Pseudomonadati</taxon>
        <taxon>Pseudomonadota</taxon>
        <taxon>Betaproteobacteria</taxon>
        <taxon>Burkholderiales</taxon>
        <taxon>Burkholderiaceae</taxon>
        <taxon>Caballeronia</taxon>
    </lineage>
</organism>
<evidence type="ECO:0000313" key="1">
    <source>
        <dbReference type="EMBL" id="SAL88698.1"/>
    </source>
</evidence>
<keyword evidence="2" id="KW-1185">Reference proteome</keyword>
<dbReference type="AlphaFoldDB" id="A0A158L5V4"/>
<reference evidence="1" key="1">
    <citation type="submission" date="2016-01" db="EMBL/GenBank/DDBJ databases">
        <authorList>
            <person name="Peeters C."/>
        </authorList>
    </citation>
    <scope>NUCLEOTIDE SEQUENCE [LARGE SCALE GENOMIC DNA]</scope>
    <source>
        <strain evidence="1">LMG 29317</strain>
    </source>
</reference>
<proteinExistence type="predicted"/>
<dbReference type="Proteomes" id="UP000055019">
    <property type="component" value="Unassembled WGS sequence"/>
</dbReference>
<protein>
    <submittedName>
        <fullName evidence="1">Uncharacterized protein</fullName>
    </submittedName>
</protein>